<feature type="disulfide bond" description="Redox-active" evidence="6">
    <location>
        <begin position="243"/>
        <end position="245"/>
    </location>
</feature>
<organism evidence="7 8">
    <name type="scientific">Vagococcus martis</name>
    <dbReference type="NCBI Taxonomy" id="1768210"/>
    <lineage>
        <taxon>Bacteria</taxon>
        <taxon>Bacillati</taxon>
        <taxon>Bacillota</taxon>
        <taxon>Bacilli</taxon>
        <taxon>Lactobacillales</taxon>
        <taxon>Enterococcaceae</taxon>
        <taxon>Vagococcus</taxon>
    </lineage>
</organism>
<keyword evidence="4 6" id="KW-0143">Chaperone</keyword>
<dbReference type="RefSeq" id="WP_079346658.1">
    <property type="nucleotide sequence ID" value="NZ_MVAB01000001.1"/>
</dbReference>
<comment type="similarity">
    <text evidence="6">Belongs to the HSP33 family.</text>
</comment>
<comment type="function">
    <text evidence="6">Redox regulated molecular chaperone. Protects both thermally unfolding and oxidatively damaged proteins from irreversible aggregation. Plays an important role in the bacterial defense system toward oxidative stress.</text>
</comment>
<dbReference type="GO" id="GO:0051082">
    <property type="term" value="F:unfolded protein binding"/>
    <property type="evidence" value="ECO:0007669"/>
    <property type="project" value="UniProtKB-UniRule"/>
</dbReference>
<gene>
    <name evidence="6" type="primary">hslO</name>
    <name evidence="7" type="ORF">BW731_06415</name>
</gene>
<dbReference type="CDD" id="cd00498">
    <property type="entry name" value="Hsp33"/>
    <property type="match status" value="1"/>
</dbReference>
<evidence type="ECO:0000256" key="3">
    <source>
        <dbReference type="ARBA" id="ARBA00023157"/>
    </source>
</evidence>
<feature type="disulfide bond" description="Redox-active" evidence="6">
    <location>
        <begin position="276"/>
        <end position="279"/>
    </location>
</feature>
<dbReference type="SUPFAM" id="SSF64397">
    <property type="entry name" value="Hsp33 domain"/>
    <property type="match status" value="1"/>
</dbReference>
<keyword evidence="1 6" id="KW-0963">Cytoplasm</keyword>
<dbReference type="PANTHER" id="PTHR30111:SF1">
    <property type="entry name" value="33 KDA CHAPERONIN"/>
    <property type="match status" value="1"/>
</dbReference>
<protein>
    <recommendedName>
        <fullName evidence="6">33 kDa chaperonin</fullName>
    </recommendedName>
    <alternativeName>
        <fullName evidence="6">Heat shock protein 33 homolog</fullName>
        <shortName evidence="6">HSP33</shortName>
    </alternativeName>
</protein>
<evidence type="ECO:0000256" key="1">
    <source>
        <dbReference type="ARBA" id="ARBA00022490"/>
    </source>
</evidence>
<comment type="caution">
    <text evidence="7">The sequence shown here is derived from an EMBL/GenBank/DDBJ whole genome shotgun (WGS) entry which is preliminary data.</text>
</comment>
<dbReference type="GO" id="GO:0044183">
    <property type="term" value="F:protein folding chaperone"/>
    <property type="evidence" value="ECO:0007669"/>
    <property type="project" value="TreeGrafter"/>
</dbReference>
<evidence type="ECO:0000313" key="7">
    <source>
        <dbReference type="EMBL" id="OPF87839.1"/>
    </source>
</evidence>
<evidence type="ECO:0000256" key="6">
    <source>
        <dbReference type="HAMAP-Rule" id="MF_00117"/>
    </source>
</evidence>
<dbReference type="GO" id="GO:0005737">
    <property type="term" value="C:cytoplasm"/>
    <property type="evidence" value="ECO:0007669"/>
    <property type="project" value="UniProtKB-SubCell"/>
</dbReference>
<reference evidence="7 8" key="1">
    <citation type="submission" date="2017-02" db="EMBL/GenBank/DDBJ databases">
        <title>Vagococcus cremeus sp. nov., isolated from the small intestine of a marten, Martes flavigula.</title>
        <authorList>
            <person name="Tak E.J."/>
            <person name="Bae J.-W."/>
        </authorList>
    </citation>
    <scope>NUCLEOTIDE SEQUENCE [LARGE SCALE GENOMIC DNA]</scope>
    <source>
        <strain evidence="7 8">D7T301</strain>
    </source>
</reference>
<dbReference type="GO" id="GO:0042026">
    <property type="term" value="P:protein refolding"/>
    <property type="evidence" value="ECO:0007669"/>
    <property type="project" value="TreeGrafter"/>
</dbReference>
<dbReference type="HAMAP" id="MF_00117">
    <property type="entry name" value="HslO"/>
    <property type="match status" value="1"/>
</dbReference>
<keyword evidence="3 6" id="KW-1015">Disulfide bond</keyword>
<sequence length="300" mass="32602">MSKQTTDYLVKALCFNGEIRAMATRTTELVAEAQQRHDTWRTSTAALGRSLTGALMLGSMHKGDEKLTVRIQGDGPIGAIVIDADAKGHVKGYVKNPQVNLPANALGKIDVRGGVGTNGSLSVVKDLGLREPFTGQVPLVSGELAEDFTYYLATSEQVPSAVGLSVLVDNENDDVVKAAGGFMIQVMPFASEETLVEIEKRLADIPQVSNLLDQGETPEEILYRLLGKENVEILDTMPVEFQCDCSKDRFSSALITLGVDELTNMIEEDNGAEAVCHFCNEKYHYTAEELSVLRDEAMQS</sequence>
<keyword evidence="8" id="KW-1185">Reference proteome</keyword>
<name>A0A1V4DH45_9ENTE</name>
<dbReference type="EMBL" id="MVAB01000001">
    <property type="protein sequence ID" value="OPF87839.1"/>
    <property type="molecule type" value="Genomic_DNA"/>
</dbReference>
<evidence type="ECO:0000256" key="2">
    <source>
        <dbReference type="ARBA" id="ARBA00022833"/>
    </source>
</evidence>
<comment type="subcellular location">
    <subcellularLocation>
        <location evidence="6">Cytoplasm</location>
    </subcellularLocation>
</comment>
<evidence type="ECO:0000313" key="8">
    <source>
        <dbReference type="Proteomes" id="UP000189970"/>
    </source>
</evidence>
<dbReference type="Pfam" id="PF01430">
    <property type="entry name" value="HSP33"/>
    <property type="match status" value="1"/>
</dbReference>
<dbReference type="InterPro" id="IPR016154">
    <property type="entry name" value="Heat_shock_Hsp33_C"/>
</dbReference>
<keyword evidence="5 6" id="KW-0676">Redox-active center</keyword>
<dbReference type="PIRSF" id="PIRSF005261">
    <property type="entry name" value="Heat_shock_Hsp33"/>
    <property type="match status" value="1"/>
</dbReference>
<dbReference type="Gene3D" id="3.55.30.10">
    <property type="entry name" value="Hsp33 domain"/>
    <property type="match status" value="1"/>
</dbReference>
<dbReference type="AlphaFoldDB" id="A0A1V4DH45"/>
<proteinExistence type="inferred from homology"/>
<accession>A0A1V4DH45</accession>
<dbReference type="PANTHER" id="PTHR30111">
    <property type="entry name" value="33 KDA CHAPERONIN"/>
    <property type="match status" value="1"/>
</dbReference>
<dbReference type="InterPro" id="IPR016153">
    <property type="entry name" value="Heat_shock_Hsp33_N"/>
</dbReference>
<dbReference type="NCBIfam" id="NF001033">
    <property type="entry name" value="PRK00114.1"/>
    <property type="match status" value="1"/>
</dbReference>
<dbReference type="SUPFAM" id="SSF118352">
    <property type="entry name" value="HSP33 redox switch-like"/>
    <property type="match status" value="1"/>
</dbReference>
<evidence type="ECO:0000256" key="5">
    <source>
        <dbReference type="ARBA" id="ARBA00023284"/>
    </source>
</evidence>
<dbReference type="Gene3D" id="3.90.1280.10">
    <property type="entry name" value="HSP33 redox switch-like"/>
    <property type="match status" value="1"/>
</dbReference>
<dbReference type="InterPro" id="IPR000397">
    <property type="entry name" value="Heat_shock_Hsp33"/>
</dbReference>
<comment type="PTM">
    <text evidence="6">Under oxidizing conditions two disulfide bonds are formed involving the reactive cysteines. Under reducing conditions zinc is bound to the reactive cysteines and the protein is inactive.</text>
</comment>
<keyword evidence="2 6" id="KW-0862">Zinc</keyword>
<dbReference type="Proteomes" id="UP000189970">
    <property type="component" value="Unassembled WGS sequence"/>
</dbReference>
<evidence type="ECO:0000256" key="4">
    <source>
        <dbReference type="ARBA" id="ARBA00023186"/>
    </source>
</evidence>